<evidence type="ECO:0000313" key="3">
    <source>
        <dbReference type="EMBL" id="ETO27140.1"/>
    </source>
</evidence>
<dbReference type="GO" id="GO:0045254">
    <property type="term" value="C:pyruvate dehydrogenase complex"/>
    <property type="evidence" value="ECO:0007669"/>
    <property type="project" value="InterPro"/>
</dbReference>
<feature type="compositionally biased region" description="Low complexity" evidence="1">
    <location>
        <begin position="45"/>
        <end position="54"/>
    </location>
</feature>
<keyword evidence="4" id="KW-1185">Reference proteome</keyword>
<dbReference type="InterPro" id="IPR001078">
    <property type="entry name" value="2-oxoacid_DH_actylTfrase"/>
</dbReference>
<dbReference type="OrthoDB" id="537444at2759"/>
<dbReference type="InterPro" id="IPR045257">
    <property type="entry name" value="E2/Pdx1"/>
</dbReference>
<evidence type="ECO:0000259" key="2">
    <source>
        <dbReference type="Pfam" id="PF00198"/>
    </source>
</evidence>
<dbReference type="PANTHER" id="PTHR23151">
    <property type="entry name" value="DIHYDROLIPOAMIDE ACETYL/SUCCINYL-TRANSFERASE-RELATED"/>
    <property type="match status" value="1"/>
</dbReference>
<feature type="domain" description="2-oxoacid dehydrogenase acyltransferase catalytic" evidence="2">
    <location>
        <begin position="96"/>
        <end position="320"/>
    </location>
</feature>
<dbReference type="PANTHER" id="PTHR23151:SF90">
    <property type="entry name" value="DIHYDROLIPOYLLYSINE-RESIDUE ACETYLTRANSFERASE COMPONENT OF PYRUVATE DEHYDROGENASE COMPLEX, MITOCHONDRIAL-RELATED"/>
    <property type="match status" value="1"/>
</dbReference>
<comment type="caution">
    <text evidence="3">The sequence shown here is derived from an EMBL/GenBank/DDBJ whole genome shotgun (WGS) entry which is preliminary data.</text>
</comment>
<dbReference type="AlphaFoldDB" id="X6NLH9"/>
<name>X6NLH9_RETFI</name>
<dbReference type="GO" id="GO:0016746">
    <property type="term" value="F:acyltransferase activity"/>
    <property type="evidence" value="ECO:0007669"/>
    <property type="project" value="InterPro"/>
</dbReference>
<dbReference type="Gene3D" id="3.30.559.10">
    <property type="entry name" value="Chloramphenicol acetyltransferase-like domain"/>
    <property type="match status" value="1"/>
</dbReference>
<dbReference type="GO" id="GO:0006086">
    <property type="term" value="P:pyruvate decarboxylation to acetyl-CoA"/>
    <property type="evidence" value="ECO:0007669"/>
    <property type="project" value="InterPro"/>
</dbReference>
<evidence type="ECO:0000256" key="1">
    <source>
        <dbReference type="SAM" id="MobiDB-lite"/>
    </source>
</evidence>
<organism evidence="3 4">
    <name type="scientific">Reticulomyxa filosa</name>
    <dbReference type="NCBI Taxonomy" id="46433"/>
    <lineage>
        <taxon>Eukaryota</taxon>
        <taxon>Sar</taxon>
        <taxon>Rhizaria</taxon>
        <taxon>Retaria</taxon>
        <taxon>Foraminifera</taxon>
        <taxon>Monothalamids</taxon>
        <taxon>Reticulomyxidae</taxon>
        <taxon>Reticulomyxa</taxon>
    </lineage>
</organism>
<sequence>MKLKQVDVYPPFAFDMEFEVSLNKCKNVTSKKEKKTHKTIKLTIETASSSSTKTQAKESEVASSKAKEGSSVRVEKGADAKKKVKESKGPSTDRSYVDIPMSDMRKIIAKRLSESTSTSPHYYVTVECQMDELLALRKQMNENEELKVSVNDFIIKAAAHAIRDVPDVNVSWIGDKLRKYNYVDISVAVATPTGLITPIVTDADARTVGNISSTVKELAARAKNNKLLPHEFQVLLFDINNLGMYGVSQFTAIINPPQSCIIAIGGANTVVKPDGKGGLKTTSTMLCTISSDHRTVDGALAAQYMAAFKKYIESPSKLLL</sequence>
<feature type="region of interest" description="Disordered" evidence="1">
    <location>
        <begin position="45"/>
        <end position="96"/>
    </location>
</feature>
<protein>
    <recommendedName>
        <fullName evidence="2">2-oxoacid dehydrogenase acyltransferase catalytic domain-containing protein</fullName>
    </recommendedName>
</protein>
<dbReference type="Proteomes" id="UP000023152">
    <property type="component" value="Unassembled WGS sequence"/>
</dbReference>
<evidence type="ECO:0000313" key="4">
    <source>
        <dbReference type="Proteomes" id="UP000023152"/>
    </source>
</evidence>
<dbReference type="InterPro" id="IPR023213">
    <property type="entry name" value="CAT-like_dom_sf"/>
</dbReference>
<dbReference type="OMA" id="FYTSIEI"/>
<dbReference type="FunFam" id="3.30.559.10:FF:000003">
    <property type="entry name" value="Acetyltransferase component of pyruvate dehydrogenase complex"/>
    <property type="match status" value="1"/>
</dbReference>
<feature type="compositionally biased region" description="Basic and acidic residues" evidence="1">
    <location>
        <begin position="55"/>
        <end position="81"/>
    </location>
</feature>
<dbReference type="Pfam" id="PF00198">
    <property type="entry name" value="2-oxoacid_dh"/>
    <property type="match status" value="1"/>
</dbReference>
<reference evidence="3 4" key="1">
    <citation type="journal article" date="2013" name="Curr. Biol.">
        <title>The Genome of the Foraminiferan Reticulomyxa filosa.</title>
        <authorList>
            <person name="Glockner G."/>
            <person name="Hulsmann N."/>
            <person name="Schleicher M."/>
            <person name="Noegel A.A."/>
            <person name="Eichinger L."/>
            <person name="Gallinger C."/>
            <person name="Pawlowski J."/>
            <person name="Sierra R."/>
            <person name="Euteneuer U."/>
            <person name="Pillet L."/>
            <person name="Moustafa A."/>
            <person name="Platzer M."/>
            <person name="Groth M."/>
            <person name="Szafranski K."/>
            <person name="Schliwa M."/>
        </authorList>
    </citation>
    <scope>NUCLEOTIDE SEQUENCE [LARGE SCALE GENOMIC DNA]</scope>
</reference>
<accession>X6NLH9</accession>
<gene>
    <name evidence="3" type="ORF">RFI_09992</name>
</gene>
<proteinExistence type="predicted"/>
<dbReference type="SUPFAM" id="SSF52777">
    <property type="entry name" value="CoA-dependent acyltransferases"/>
    <property type="match status" value="1"/>
</dbReference>
<dbReference type="EMBL" id="ASPP01007439">
    <property type="protein sequence ID" value="ETO27140.1"/>
    <property type="molecule type" value="Genomic_DNA"/>
</dbReference>